<evidence type="ECO:0000259" key="3">
    <source>
        <dbReference type="Pfam" id="PF11924"/>
    </source>
</evidence>
<name>A0ABY5I7R8_9VIBR</name>
<proteinExistence type="inferred from homology"/>
<dbReference type="InterPro" id="IPR051715">
    <property type="entry name" value="Intimin-Invasin_domain"/>
</dbReference>
<dbReference type="EMBL" id="CP050470">
    <property type="protein sequence ID" value="UTZ30355.1"/>
    <property type="molecule type" value="Genomic_DNA"/>
</dbReference>
<sequence length="745" mass="83758">MLLKRIIHSLFVLSCLPISSHSVLAHEKNIVDEASREQVSHSASKVEKNTVVTFSFYGDEERQLQALLNLGTYCREDIQPSGATLIQCGPYTPELWKIAEPLVYEITDNNYQVTETLIDALPNLGLQDNSSDEVSPYLNTFTSELVAISQQQYEMGNTKAYQEQLPSRLVANGVSTTEQWLSEQWGDAKFDIGLSLNKGNQWAFDHFETLLQFWDQNGRALWFMQTGAVFNRENFHGRDFAHLGLGYRQLDDSQFFGVNGFFDYDLSRQHTRVSVGAEYGLDYGTFSTNAYFPLSNWKDSPDHYEGMNSLVEKAAKGWDLNLETYLPLDTRWKFGLTAGQYLGRYVEHSDGSLPSKNPYHFSLSTEFRPDPAWAFSLGYQTEQGAKEQWIAGINYTLSLSGLYEGERRLSQQSLLPKPERLTDFVQRDHNMVLEYKQKFAEISIRLPESALVTELSQQMLSSWMEVKGGADIVSYQWQGDAAKYLNDIQASSPTFIAPAYRYDANNTLSLSVSYKLRSGQIKQSNTMKITVTDSKVLESLDFSPARAVAGERITATAKLSVAAASAPIAFELSAESLLGLNINGEVPILKDGQTTIIVNTTTDDEGVAELVLLSEEANKVKITAIYHDDRNHAKQGIVEWTKAKQYQIKIFRGQQEIIGSGNESSDPLFTHHTLTAELFEDGESINDTSNFAFQWWRRAHDKSGDFEKITGASGKNYQLTGADQGFQIKVTANQKTTTNQQKIIK</sequence>
<feature type="domain" description="Inverse autotransporter beta-domain" evidence="3">
    <location>
        <begin position="150"/>
        <end position="400"/>
    </location>
</feature>
<organism evidence="4 5">
    <name type="scientific">Vibrio campbellii</name>
    <dbReference type="NCBI Taxonomy" id="680"/>
    <lineage>
        <taxon>Bacteria</taxon>
        <taxon>Pseudomonadati</taxon>
        <taxon>Pseudomonadota</taxon>
        <taxon>Gammaproteobacteria</taxon>
        <taxon>Vibrionales</taxon>
        <taxon>Vibrionaceae</taxon>
        <taxon>Vibrio</taxon>
    </lineage>
</organism>
<keyword evidence="2" id="KW-0732">Signal</keyword>
<accession>A0ABY5I7R8</accession>
<dbReference type="PANTHER" id="PTHR39576:SF2">
    <property type="entry name" value="ATTACHING AND EFFACING PROTEIN HOMOLOG-RELATED"/>
    <property type="match status" value="1"/>
</dbReference>
<dbReference type="Gene3D" id="2.60.40.2700">
    <property type="match status" value="1"/>
</dbReference>
<feature type="chain" id="PRO_5046407617" description="Inverse autotransporter beta-domain domain-containing protein" evidence="2">
    <location>
        <begin position="26"/>
        <end position="745"/>
    </location>
</feature>
<dbReference type="Pfam" id="PF11924">
    <property type="entry name" value="IAT_beta"/>
    <property type="match status" value="1"/>
</dbReference>
<keyword evidence="5" id="KW-1185">Reference proteome</keyword>
<feature type="signal peptide" evidence="2">
    <location>
        <begin position="1"/>
        <end position="25"/>
    </location>
</feature>
<evidence type="ECO:0000256" key="1">
    <source>
        <dbReference type="ARBA" id="ARBA00010116"/>
    </source>
</evidence>
<evidence type="ECO:0000313" key="4">
    <source>
        <dbReference type="EMBL" id="UTZ30355.1"/>
    </source>
</evidence>
<dbReference type="PANTHER" id="PTHR39576">
    <property type="entry name" value="ATTACHING AND EFFACING PROTEIN HOMOLOG-RELATED-RELATED"/>
    <property type="match status" value="1"/>
</dbReference>
<evidence type="ECO:0000256" key="2">
    <source>
        <dbReference type="SAM" id="SignalP"/>
    </source>
</evidence>
<protein>
    <recommendedName>
        <fullName evidence="3">Inverse autotransporter beta-domain domain-containing protein</fullName>
    </recommendedName>
</protein>
<dbReference type="InterPro" id="IPR038177">
    <property type="entry name" value="IAT_beta_sf"/>
</dbReference>
<comment type="similarity">
    <text evidence="1">Belongs to the intimin/invasin family.</text>
</comment>
<dbReference type="InterPro" id="IPR024519">
    <property type="entry name" value="IAT_beta"/>
</dbReference>
<evidence type="ECO:0000313" key="5">
    <source>
        <dbReference type="Proteomes" id="UP001059912"/>
    </source>
</evidence>
<dbReference type="Proteomes" id="UP001059912">
    <property type="component" value="Chromosome 1"/>
</dbReference>
<reference evidence="4" key="1">
    <citation type="submission" date="2020-03" db="EMBL/GenBank/DDBJ databases">
        <title>Five strains of Vibrio campbellii isolated from Mariana Trench.</title>
        <authorList>
            <person name="Liang J."/>
            <person name="Zhang X.-H."/>
        </authorList>
    </citation>
    <scope>NUCLEOTIDE SEQUENCE</scope>
    <source>
        <strain evidence="4">LJC013</strain>
    </source>
</reference>
<gene>
    <name evidence="4" type="ORF">HB762_02390</name>
</gene>
<dbReference type="RefSeq" id="WP_255899830.1">
    <property type="nucleotide sequence ID" value="NZ_CP050470.1"/>
</dbReference>
<dbReference type="Gene3D" id="2.40.160.160">
    <property type="entry name" value="Inverse autotransporter, beta-domain"/>
    <property type="match status" value="1"/>
</dbReference>